<dbReference type="GO" id="GO:0051998">
    <property type="term" value="F:protein carboxyl O-methyltransferase activity"/>
    <property type="evidence" value="ECO:0007669"/>
    <property type="project" value="UniProtKB-UniRule"/>
</dbReference>
<comment type="function">
    <text evidence="8 10">Metal-dependent phosphatase that shows phosphatase activity against several substrates, including fructose-1-phosphate and fructose-6-phosphate. Its preference for fructose-1-phosphate, a strong glycating agent that causes DNA damage rather than a canonical yeast metabolite, suggests a damage-control function in hexose phosphate metabolism. Has also been shown to have O-methyltransferase activity that methylates glutamate residues of target proteins to form gamma-glutamyl methyl ester residues. Possibly methylates PCNA, suggesting it is involved in the DNA damage response.</text>
</comment>
<dbReference type="Gene3D" id="3.40.50.10880">
    <property type="entry name" value="Uncharacterised protein PF01937, DUF89, domain 3"/>
    <property type="match status" value="1"/>
</dbReference>
<evidence type="ECO:0000256" key="3">
    <source>
        <dbReference type="ARBA" id="ARBA00009519"/>
    </source>
</evidence>
<evidence type="ECO:0000313" key="13">
    <source>
        <dbReference type="Proteomes" id="UP000770717"/>
    </source>
</evidence>
<dbReference type="GO" id="GO:0032259">
    <property type="term" value="P:methylation"/>
    <property type="evidence" value="ECO:0007669"/>
    <property type="project" value="UniProtKB-KW"/>
</dbReference>
<keyword evidence="4" id="KW-0533">Nickel</keyword>
<evidence type="ECO:0000256" key="4">
    <source>
        <dbReference type="ARBA" id="ARBA00022596"/>
    </source>
</evidence>
<proteinExistence type="inferred from homology"/>
<keyword evidence="10" id="KW-0489">Methyltransferase</keyword>
<dbReference type="Proteomes" id="UP000770717">
    <property type="component" value="Unassembled WGS sequence"/>
</dbReference>
<keyword evidence="13" id="KW-1185">Reference proteome</keyword>
<dbReference type="EC" id="3.1.3.-" evidence="10"/>
<comment type="domain">
    <text evidence="10">Subfamily III proteins have a conserved RTxK motif about 40-50 residues from the C-terminus; the threonine may be replaced by serine or cysteine.</text>
</comment>
<comment type="catalytic activity">
    <reaction evidence="1 10">
        <text>L-glutamyl-[protein] + S-adenosyl-L-methionine = [protein]-L-glutamate 5-O-methyl ester + S-adenosyl-L-homocysteine</text>
        <dbReference type="Rhea" id="RHEA:24452"/>
        <dbReference type="Rhea" id="RHEA-COMP:10208"/>
        <dbReference type="Rhea" id="RHEA-COMP:10311"/>
        <dbReference type="ChEBI" id="CHEBI:29973"/>
        <dbReference type="ChEBI" id="CHEBI:57856"/>
        <dbReference type="ChEBI" id="CHEBI:59789"/>
        <dbReference type="ChEBI" id="CHEBI:82795"/>
    </reaction>
</comment>
<comment type="cofactor">
    <cofactor evidence="10">
        <name>Mn(2+)</name>
        <dbReference type="ChEBI" id="CHEBI:29035"/>
    </cofactor>
    <cofactor evidence="10">
        <name>Ni(2+)</name>
        <dbReference type="ChEBI" id="CHEBI:49786"/>
    </cofactor>
</comment>
<evidence type="ECO:0000256" key="1">
    <source>
        <dbReference type="ARBA" id="ARBA00000807"/>
    </source>
</evidence>
<dbReference type="InterPro" id="IPR036075">
    <property type="entry name" value="ARMT-1-like_metal-bd_sf"/>
</dbReference>
<dbReference type="GO" id="GO:0006974">
    <property type="term" value="P:DNA damage response"/>
    <property type="evidence" value="ECO:0007669"/>
    <property type="project" value="TreeGrafter"/>
</dbReference>
<dbReference type="SUPFAM" id="SSF111321">
    <property type="entry name" value="AF1104-like"/>
    <property type="match status" value="1"/>
</dbReference>
<dbReference type="GO" id="GO:0016791">
    <property type="term" value="F:phosphatase activity"/>
    <property type="evidence" value="ECO:0007669"/>
    <property type="project" value="TreeGrafter"/>
</dbReference>
<evidence type="ECO:0000259" key="11">
    <source>
        <dbReference type="Pfam" id="PF01937"/>
    </source>
</evidence>
<dbReference type="OrthoDB" id="541375at2759"/>
<comment type="caution">
    <text evidence="12">The sequence shown here is derived from an EMBL/GenBank/DDBJ whole genome shotgun (WGS) entry which is preliminary data.</text>
</comment>
<comment type="similarity">
    <text evidence="3 10">Belongs to the damage-control phosphatase family. Sugar phosphate phosphatase III subfamily.</text>
</comment>
<dbReference type="GO" id="GO:0046872">
    <property type="term" value="F:metal ion binding"/>
    <property type="evidence" value="ECO:0007669"/>
    <property type="project" value="UniProtKB-UniRule"/>
</dbReference>
<feature type="domain" description="Damage-control phosphatase ARMT1-like metal-binding" evidence="11">
    <location>
        <begin position="14"/>
        <end position="226"/>
    </location>
</feature>
<dbReference type="EMBL" id="WNTK01000001">
    <property type="protein sequence ID" value="KAG9493823.1"/>
    <property type="molecule type" value="Genomic_DNA"/>
</dbReference>
<dbReference type="Pfam" id="PF01937">
    <property type="entry name" value="ARMT1-like_dom"/>
    <property type="match status" value="1"/>
</dbReference>
<gene>
    <name evidence="12" type="ORF">GDO78_001608</name>
</gene>
<keyword evidence="6 10" id="KW-0378">Hydrolase</keyword>
<evidence type="ECO:0000256" key="8">
    <source>
        <dbReference type="ARBA" id="ARBA00045980"/>
    </source>
</evidence>
<dbReference type="EC" id="2.1.1.-" evidence="10"/>
<dbReference type="GO" id="GO:0005634">
    <property type="term" value="C:nucleus"/>
    <property type="evidence" value="ECO:0007669"/>
    <property type="project" value="TreeGrafter"/>
</dbReference>
<evidence type="ECO:0000256" key="5">
    <source>
        <dbReference type="ARBA" id="ARBA00022723"/>
    </source>
</evidence>
<evidence type="ECO:0000256" key="7">
    <source>
        <dbReference type="ARBA" id="ARBA00023211"/>
    </source>
</evidence>
<accession>A0A8J6FSI1</accession>
<evidence type="ECO:0000256" key="2">
    <source>
        <dbReference type="ARBA" id="ARBA00001326"/>
    </source>
</evidence>
<evidence type="ECO:0000256" key="6">
    <source>
        <dbReference type="ARBA" id="ARBA00022801"/>
    </source>
</evidence>
<comment type="catalytic activity">
    <reaction evidence="9 10">
        <text>beta-D-fructose 6-phosphate = dihydroxyacetone + D-glyceraldehyde 3-phosphate</text>
        <dbReference type="Rhea" id="RHEA:28002"/>
        <dbReference type="ChEBI" id="CHEBI:16016"/>
        <dbReference type="ChEBI" id="CHEBI:57634"/>
        <dbReference type="ChEBI" id="CHEBI:59776"/>
    </reaction>
</comment>
<dbReference type="AlphaFoldDB" id="A0A8J6FSI1"/>
<dbReference type="PANTHER" id="PTHR12260:SF6">
    <property type="entry name" value="DAMAGE-CONTROL PHOSPHATASE ARMT1"/>
    <property type="match status" value="1"/>
</dbReference>
<comment type="catalytic activity">
    <reaction evidence="2 10">
        <text>beta-D-fructose 1-phosphate + H2O = D-fructose + phosphate</text>
        <dbReference type="Rhea" id="RHEA:35603"/>
        <dbReference type="ChEBI" id="CHEBI:15377"/>
        <dbReference type="ChEBI" id="CHEBI:37721"/>
        <dbReference type="ChEBI" id="CHEBI:43474"/>
        <dbReference type="ChEBI" id="CHEBI:138881"/>
    </reaction>
</comment>
<reference evidence="12" key="1">
    <citation type="thesis" date="2020" institute="ProQuest LLC" country="789 East Eisenhower Parkway, Ann Arbor, MI, USA">
        <title>Comparative Genomics and Chromosome Evolution.</title>
        <authorList>
            <person name="Mudd A.B."/>
        </authorList>
    </citation>
    <scope>NUCLEOTIDE SEQUENCE</scope>
    <source>
        <strain evidence="12">HN-11 Male</strain>
        <tissue evidence="12">Kidney and liver</tissue>
    </source>
</reference>
<evidence type="ECO:0000256" key="9">
    <source>
        <dbReference type="ARBA" id="ARBA00048809"/>
    </source>
</evidence>
<keyword evidence="7 10" id="KW-0464">Manganese</keyword>
<evidence type="ECO:0000256" key="10">
    <source>
        <dbReference type="RuleBase" id="RU367030"/>
    </source>
</evidence>
<dbReference type="InterPro" id="IPR039763">
    <property type="entry name" value="ARMT1"/>
</dbReference>
<name>A0A8J6FSI1_ELECQ</name>
<organism evidence="12 13">
    <name type="scientific">Eleutherodactylus coqui</name>
    <name type="common">Puerto Rican coqui</name>
    <dbReference type="NCBI Taxonomy" id="57060"/>
    <lineage>
        <taxon>Eukaryota</taxon>
        <taxon>Metazoa</taxon>
        <taxon>Chordata</taxon>
        <taxon>Craniata</taxon>
        <taxon>Vertebrata</taxon>
        <taxon>Euteleostomi</taxon>
        <taxon>Amphibia</taxon>
        <taxon>Batrachia</taxon>
        <taxon>Anura</taxon>
        <taxon>Neobatrachia</taxon>
        <taxon>Hyloidea</taxon>
        <taxon>Eleutherodactylidae</taxon>
        <taxon>Eleutherodactylinae</taxon>
        <taxon>Eleutherodactylus</taxon>
        <taxon>Eleutherodactylus</taxon>
    </lineage>
</organism>
<sequence>MAKDEYDILDVRALALHLKVSLWGNKFDLSISGAQDNSQKTSILPSLEDFKAFLLVGDMNSVWNILSKNKDGNTKSRTRVDMVLDNAGFELVTDLVLADAIISLGLATEVHFHGKVMPWYVSDTTKHNLDWTVQQCLAINNIWMSKCGQTWMENHLFWTLPHEYCTMAEVAPDLYIKLKLTRDQKWDFIVPFSQALRCFHPAPLCSVSTLKADVQVGLQAGVGERLTVTDTGWLISGKYGIIQFSPVV</sequence>
<protein>
    <recommendedName>
        <fullName evidence="10">Sugar phosphate phosphatase</fullName>
        <ecNumber evidence="10">2.1.1.-</ecNumber>
        <ecNumber evidence="10">3.1.3.-</ecNumber>
    </recommendedName>
</protein>
<keyword evidence="5 10" id="KW-0479">Metal-binding</keyword>
<dbReference type="InterPro" id="IPR002791">
    <property type="entry name" value="ARMT1-like_metal-bd"/>
</dbReference>
<keyword evidence="10" id="KW-0808">Transferase</keyword>
<dbReference type="PANTHER" id="PTHR12260">
    <property type="entry name" value="DAMAGE-CONTROL PHOSPHATASE ARMT1"/>
    <property type="match status" value="1"/>
</dbReference>
<evidence type="ECO:0000313" key="12">
    <source>
        <dbReference type="EMBL" id="KAG9493823.1"/>
    </source>
</evidence>